<accession>W4M1N8</accession>
<geneLocation type="plasmid" evidence="2">
    <name>pTSY</name>
</geneLocation>
<keyword evidence="3" id="KW-1185">Reference proteome</keyword>
<dbReference type="InterPro" id="IPR001387">
    <property type="entry name" value="Cro/C1-type_HTH"/>
</dbReference>
<evidence type="ECO:0000313" key="3">
    <source>
        <dbReference type="Proteomes" id="UP000019141"/>
    </source>
</evidence>
<dbReference type="PROSITE" id="PS50943">
    <property type="entry name" value="HTH_CROC1"/>
    <property type="match status" value="1"/>
</dbReference>
<gene>
    <name evidence="2" type="ORF">ETSY1_46815</name>
</gene>
<dbReference type="EMBL" id="AZHW01000025">
    <property type="protein sequence ID" value="ETX03587.1"/>
    <property type="molecule type" value="Genomic_DNA"/>
</dbReference>
<dbReference type="AlphaFoldDB" id="W4M1N8"/>
<comment type="caution">
    <text evidence="2">The sequence shown here is derived from an EMBL/GenBank/DDBJ whole genome shotgun (WGS) entry which is preliminary data.</text>
</comment>
<evidence type="ECO:0000313" key="2">
    <source>
        <dbReference type="EMBL" id="ETX03587.1"/>
    </source>
</evidence>
<dbReference type="InterPro" id="IPR010982">
    <property type="entry name" value="Lambda_DNA-bd_dom_sf"/>
</dbReference>
<dbReference type="GO" id="GO:0003677">
    <property type="term" value="F:DNA binding"/>
    <property type="evidence" value="ECO:0007669"/>
    <property type="project" value="InterPro"/>
</dbReference>
<proteinExistence type="predicted"/>
<dbReference type="SUPFAM" id="SSF47413">
    <property type="entry name" value="lambda repressor-like DNA-binding domains"/>
    <property type="match status" value="1"/>
</dbReference>
<keyword evidence="2" id="KW-0614">Plasmid</keyword>
<dbReference type="Proteomes" id="UP000019141">
    <property type="component" value="Unassembled WGS sequence"/>
</dbReference>
<reference evidence="2 3" key="1">
    <citation type="journal article" date="2014" name="Nature">
        <title>An environmental bacterial taxon with a large and distinct metabolic repertoire.</title>
        <authorList>
            <person name="Wilson M.C."/>
            <person name="Mori T."/>
            <person name="Ruckert C."/>
            <person name="Uria A.R."/>
            <person name="Helf M.J."/>
            <person name="Takada K."/>
            <person name="Gernert C."/>
            <person name="Steffens U.A."/>
            <person name="Heycke N."/>
            <person name="Schmitt S."/>
            <person name="Rinke C."/>
            <person name="Helfrich E.J."/>
            <person name="Brachmann A.O."/>
            <person name="Gurgui C."/>
            <person name="Wakimoto T."/>
            <person name="Kracht M."/>
            <person name="Crusemann M."/>
            <person name="Hentschel U."/>
            <person name="Abe I."/>
            <person name="Matsunaga S."/>
            <person name="Kalinowski J."/>
            <person name="Takeyama H."/>
            <person name="Piel J."/>
        </authorList>
    </citation>
    <scope>NUCLEOTIDE SEQUENCE [LARGE SCALE GENOMIC DNA]</scope>
    <source>
        <strain evidence="3">TSY1</strain>
        <plasmid evidence="2">pTSY</plasmid>
    </source>
</reference>
<dbReference type="CDD" id="cd00093">
    <property type="entry name" value="HTH_XRE"/>
    <property type="match status" value="1"/>
</dbReference>
<dbReference type="HOGENOM" id="CLU_2205217_0_0_7"/>
<name>W4M1N8_ENTF1</name>
<evidence type="ECO:0000259" key="1">
    <source>
        <dbReference type="PROSITE" id="PS50943"/>
    </source>
</evidence>
<dbReference type="Gene3D" id="1.10.260.40">
    <property type="entry name" value="lambda repressor-like DNA-binding domains"/>
    <property type="match status" value="1"/>
</dbReference>
<protein>
    <recommendedName>
        <fullName evidence="1">HTH cro/C1-type domain-containing protein</fullName>
    </recommendedName>
</protein>
<sequence length="107" mass="12082">MTPQEIIKLRQTYGMSRAEFARLTRIGEASLGRWESGQLIQNAAYDQLLYLLSFADNLERIKCRTSGGPLPPIPSCESESRRRELLPLARLLTHKRAASKPSSELPQ</sequence>
<feature type="domain" description="HTH cro/C1-type" evidence="1">
    <location>
        <begin position="6"/>
        <end position="38"/>
    </location>
</feature>
<organism evidence="2 3">
    <name type="scientific">Entotheonella factor</name>
    <dbReference type="NCBI Taxonomy" id="1429438"/>
    <lineage>
        <taxon>Bacteria</taxon>
        <taxon>Pseudomonadati</taxon>
        <taxon>Nitrospinota/Tectimicrobiota group</taxon>
        <taxon>Candidatus Tectimicrobiota</taxon>
        <taxon>Candidatus Entotheonellia</taxon>
        <taxon>Candidatus Entotheonellales</taxon>
        <taxon>Candidatus Entotheonellaceae</taxon>
        <taxon>Candidatus Entotheonella</taxon>
    </lineage>
</organism>